<dbReference type="GO" id="GO:0006355">
    <property type="term" value="P:regulation of DNA-templated transcription"/>
    <property type="evidence" value="ECO:0007669"/>
    <property type="project" value="InterPro"/>
</dbReference>
<name>A0A2T6ZAV4_TUBBO</name>
<feature type="compositionally biased region" description="Basic and acidic residues" evidence="1">
    <location>
        <begin position="489"/>
        <end position="506"/>
    </location>
</feature>
<organism evidence="2 3">
    <name type="scientific">Tuber borchii</name>
    <name type="common">White truffle</name>
    <dbReference type="NCBI Taxonomy" id="42251"/>
    <lineage>
        <taxon>Eukaryota</taxon>
        <taxon>Fungi</taxon>
        <taxon>Dikarya</taxon>
        <taxon>Ascomycota</taxon>
        <taxon>Pezizomycotina</taxon>
        <taxon>Pezizomycetes</taxon>
        <taxon>Pezizales</taxon>
        <taxon>Tuberaceae</taxon>
        <taxon>Tuber</taxon>
    </lineage>
</organism>
<feature type="compositionally biased region" description="Polar residues" evidence="1">
    <location>
        <begin position="336"/>
        <end position="353"/>
    </location>
</feature>
<feature type="compositionally biased region" description="Acidic residues" evidence="1">
    <location>
        <begin position="871"/>
        <end position="881"/>
    </location>
</feature>
<feature type="region of interest" description="Disordered" evidence="1">
    <location>
        <begin position="587"/>
        <end position="617"/>
    </location>
</feature>
<feature type="region of interest" description="Disordered" evidence="1">
    <location>
        <begin position="861"/>
        <end position="933"/>
    </location>
</feature>
<feature type="compositionally biased region" description="Low complexity" evidence="1">
    <location>
        <begin position="589"/>
        <end position="617"/>
    </location>
</feature>
<comment type="caution">
    <text evidence="2">The sequence shown here is derived from an EMBL/GenBank/DDBJ whole genome shotgun (WGS) entry which is preliminary data.</text>
</comment>
<evidence type="ECO:0000256" key="1">
    <source>
        <dbReference type="SAM" id="MobiDB-lite"/>
    </source>
</evidence>
<dbReference type="GO" id="GO:0005737">
    <property type="term" value="C:cytoplasm"/>
    <property type="evidence" value="ECO:0007669"/>
    <property type="project" value="InterPro"/>
</dbReference>
<evidence type="ECO:0000313" key="3">
    <source>
        <dbReference type="Proteomes" id="UP000244722"/>
    </source>
</evidence>
<proteinExistence type="predicted"/>
<evidence type="ECO:0000313" key="2">
    <source>
        <dbReference type="EMBL" id="PUU72599.1"/>
    </source>
</evidence>
<feature type="region of interest" description="Disordered" evidence="1">
    <location>
        <begin position="224"/>
        <end position="251"/>
    </location>
</feature>
<dbReference type="GO" id="GO:0005634">
    <property type="term" value="C:nucleus"/>
    <property type="evidence" value="ECO:0007669"/>
    <property type="project" value="InterPro"/>
</dbReference>
<dbReference type="EMBL" id="NESQ01000498">
    <property type="protein sequence ID" value="PUU72599.1"/>
    <property type="molecule type" value="Genomic_DNA"/>
</dbReference>
<feature type="compositionally biased region" description="Acidic residues" evidence="1">
    <location>
        <begin position="901"/>
        <end position="913"/>
    </location>
</feature>
<feature type="compositionally biased region" description="Low complexity" evidence="1">
    <location>
        <begin position="882"/>
        <end position="899"/>
    </location>
</feature>
<feature type="compositionally biased region" description="Low complexity" evidence="1">
    <location>
        <begin position="1073"/>
        <end position="1083"/>
    </location>
</feature>
<feature type="region of interest" description="Disordered" evidence="1">
    <location>
        <begin position="945"/>
        <end position="986"/>
    </location>
</feature>
<feature type="region of interest" description="Disordered" evidence="1">
    <location>
        <begin position="155"/>
        <end position="190"/>
    </location>
</feature>
<feature type="region of interest" description="Disordered" evidence="1">
    <location>
        <begin position="487"/>
        <end position="507"/>
    </location>
</feature>
<feature type="region of interest" description="Disordered" evidence="1">
    <location>
        <begin position="1065"/>
        <end position="1131"/>
    </location>
</feature>
<dbReference type="STRING" id="42251.A0A2T6ZAV4"/>
<feature type="compositionally biased region" description="Low complexity" evidence="1">
    <location>
        <begin position="967"/>
        <end position="985"/>
    </location>
</feature>
<dbReference type="InterPro" id="IPR018554">
    <property type="entry name" value="FRQ"/>
</dbReference>
<dbReference type="Proteomes" id="UP000244722">
    <property type="component" value="Unassembled WGS sequence"/>
</dbReference>
<feature type="compositionally biased region" description="Polar residues" evidence="1">
    <location>
        <begin position="105"/>
        <end position="123"/>
    </location>
</feature>
<accession>A0A2T6ZAV4</accession>
<keyword evidence="3" id="KW-1185">Reference proteome</keyword>
<dbReference type="AlphaFoldDB" id="A0A2T6ZAV4"/>
<feature type="region of interest" description="Disordered" evidence="1">
    <location>
        <begin position="336"/>
        <end position="409"/>
    </location>
</feature>
<gene>
    <name evidence="2" type="ORF">B9Z19DRAFT_1137170</name>
</gene>
<feature type="compositionally biased region" description="Basic and acidic residues" evidence="1">
    <location>
        <begin position="447"/>
        <end position="463"/>
    </location>
</feature>
<sequence length="1131" mass="120336">MPTIPTQQQPFPSSHSHLKHQQQYRQQLLVRPATASTPSSMPDHPQNPRRKPPEESSTLRHHHHKGAMNTVQPAHIPHASDPAVQGRKQSMEELSSGRVTRDSGFASQESLSMNPSMGSSLNSGGPDVGMGVPPAEKKQGDVMLGEWRMAIGSSGVAGGSAGSAPETGPGVLPPTVDVESSSAGGGETRNTNHDTQEWFNNLNQNVSANNFSAYDDEPPYFISGGSRKKDFSPRISNHSRPRFPYRASGLGFDRKRVHGGSGALDSPEESNSDSFRSVIDDLTIKNQKLKKRLKKLEGLQGGNLQNEKSFEVRIHGLSLSKRQELEKLLQGFASTLAKNGGESSPSSKADQLMTSPNRTNPPPSRNADSAYASNPRSGTGSVAPSQPKPRSVATPMSTSSSDKPPSHMRSISLPVVSEKHKMKEVVSRLEQLFTGFKSSKTPSPIDQKGDRELGRDIPGEGAREAPIMSPSHDDRIAEFGDSIAGLHQRPSEVPDQRPTRPIDLDPFRQAPEENLEYLANLTKYNTKLEGLGDGWFYLNLVAGLAQLHTVNVTVPFIKKAITSGSKKLELSPDGRMVRWKGGYEGTGLGSDSSSGDAASAGMLSDGSPDSWSKSSPESKGLISVELTSGSGRSSGRLPLAASPSIGDKFHYKPLFARCGSFDDDSSSAVSTSLGSYGLLKRASSDEGTRESGSSGKRKGLSLDGPIIYYDGGKFCTDLSAQKIDAEGHVIPKPGYDRFTNSPIGERQFGPGSPTKLESPLFARAQTAQSSDESMEDGDSDVGLQFSPRFSSSSGPTTPPTPIELEVSGIGGVIPEDNFAINVQTKHYLLPQNSKGALPLSRANASKSRILNLIGHHIPKSSIDVFQKNEPMGDESDEESGEESGCGSEEGSMEQESGSGEDSGEGSGEEDSEEEPSKPPSKAGKKHPFFPGHKFPRPVIVSTKTFKLPPSQLPPASCLYYPQTDETSSMGSDSGSGAAPQSSSSDEYYLQQQLKMLNADIYGNSGDEEFGIGLTHGMRIYRPVGAGGVMEVGSSAATAGDASEASSPASPVDRLARAAEPVKVNLLGPGFTWGDSGDSESISGDGDEQSGLHSDNRPNRKRGRISVTSSESAIPPALKSQRKGKGVTDDSL</sequence>
<feature type="region of interest" description="Disordered" evidence="1">
    <location>
        <begin position="436"/>
        <end position="475"/>
    </location>
</feature>
<feature type="compositionally biased region" description="Polar residues" evidence="1">
    <location>
        <begin position="371"/>
        <end position="384"/>
    </location>
</feature>
<dbReference type="OrthoDB" id="2536795at2759"/>
<feature type="compositionally biased region" description="Polar residues" evidence="1">
    <location>
        <begin position="394"/>
        <end position="403"/>
    </location>
</feature>
<dbReference type="Pfam" id="PF09421">
    <property type="entry name" value="FRQ"/>
    <property type="match status" value="2"/>
</dbReference>
<dbReference type="GO" id="GO:0007623">
    <property type="term" value="P:circadian rhythm"/>
    <property type="evidence" value="ECO:0007669"/>
    <property type="project" value="InterPro"/>
</dbReference>
<reference evidence="2 3" key="1">
    <citation type="submission" date="2017-04" db="EMBL/GenBank/DDBJ databases">
        <title>Draft genome sequence of Tuber borchii Vittad., a whitish edible truffle.</title>
        <authorList>
            <consortium name="DOE Joint Genome Institute"/>
            <person name="Murat C."/>
            <person name="Kuo A."/>
            <person name="Barry K.W."/>
            <person name="Clum A."/>
            <person name="Dockter R.B."/>
            <person name="Fauchery L."/>
            <person name="Iotti M."/>
            <person name="Kohler A."/>
            <person name="Labutti K."/>
            <person name="Lindquist E.A."/>
            <person name="Lipzen A."/>
            <person name="Ohm R.A."/>
            <person name="Wang M."/>
            <person name="Grigoriev I.V."/>
            <person name="Zambonelli A."/>
            <person name="Martin F.M."/>
        </authorList>
    </citation>
    <scope>NUCLEOTIDE SEQUENCE [LARGE SCALE GENOMIC DNA]</scope>
    <source>
        <strain evidence="2 3">Tbo3840</strain>
    </source>
</reference>
<feature type="compositionally biased region" description="Polar residues" evidence="1">
    <location>
        <begin position="1"/>
        <end position="15"/>
    </location>
</feature>
<protein>
    <submittedName>
        <fullName evidence="2">Frequency clock protein-domain-containing protein</fullName>
    </submittedName>
</protein>
<feature type="region of interest" description="Disordered" evidence="1">
    <location>
        <begin position="1"/>
        <end position="131"/>
    </location>
</feature>